<evidence type="ECO:0000313" key="4">
    <source>
        <dbReference type="EMBL" id="KAB2809887.1"/>
    </source>
</evidence>
<protein>
    <submittedName>
        <fullName evidence="4">CDP-alcohol phosphatidyltransferase family protein</fullName>
    </submittedName>
</protein>
<keyword evidence="5" id="KW-1185">Reference proteome</keyword>
<dbReference type="GO" id="GO:0016020">
    <property type="term" value="C:membrane"/>
    <property type="evidence" value="ECO:0007669"/>
    <property type="project" value="InterPro"/>
</dbReference>
<comment type="caution">
    <text evidence="4">The sequence shown here is derived from an EMBL/GenBank/DDBJ whole genome shotgun (WGS) entry which is preliminary data.</text>
</comment>
<dbReference type="InterPro" id="IPR048254">
    <property type="entry name" value="CDP_ALCOHOL_P_TRANSF_CS"/>
</dbReference>
<dbReference type="InterPro" id="IPR043130">
    <property type="entry name" value="CDP-OH_PTrfase_TM_dom"/>
</dbReference>
<feature type="transmembrane region" description="Helical" evidence="3">
    <location>
        <begin position="126"/>
        <end position="145"/>
    </location>
</feature>
<feature type="transmembrane region" description="Helical" evidence="3">
    <location>
        <begin position="36"/>
        <end position="59"/>
    </location>
</feature>
<organism evidence="4 5">
    <name type="scientific">Phaeocystidibacter luteus</name>
    <dbReference type="NCBI Taxonomy" id="911197"/>
    <lineage>
        <taxon>Bacteria</taxon>
        <taxon>Pseudomonadati</taxon>
        <taxon>Bacteroidota</taxon>
        <taxon>Flavobacteriia</taxon>
        <taxon>Flavobacteriales</taxon>
        <taxon>Phaeocystidibacteraceae</taxon>
        <taxon>Phaeocystidibacter</taxon>
    </lineage>
</organism>
<dbReference type="GO" id="GO:0008654">
    <property type="term" value="P:phospholipid biosynthetic process"/>
    <property type="evidence" value="ECO:0007669"/>
    <property type="project" value="InterPro"/>
</dbReference>
<dbReference type="GO" id="GO:0016780">
    <property type="term" value="F:phosphotransferase activity, for other substituted phosphate groups"/>
    <property type="evidence" value="ECO:0007669"/>
    <property type="project" value="InterPro"/>
</dbReference>
<dbReference type="Pfam" id="PF01066">
    <property type="entry name" value="CDP-OH_P_transf"/>
    <property type="match status" value="1"/>
</dbReference>
<evidence type="ECO:0000256" key="2">
    <source>
        <dbReference type="RuleBase" id="RU003750"/>
    </source>
</evidence>
<keyword evidence="3" id="KW-0472">Membrane</keyword>
<gene>
    <name evidence="4" type="ORF">F8C67_08375</name>
</gene>
<comment type="similarity">
    <text evidence="2">Belongs to the CDP-alcohol phosphatidyltransferase class-I family.</text>
</comment>
<evidence type="ECO:0000313" key="5">
    <source>
        <dbReference type="Proteomes" id="UP000468650"/>
    </source>
</evidence>
<feature type="transmembrane region" description="Helical" evidence="3">
    <location>
        <begin position="96"/>
        <end position="114"/>
    </location>
</feature>
<dbReference type="Gene3D" id="1.20.120.1760">
    <property type="match status" value="1"/>
</dbReference>
<dbReference type="InterPro" id="IPR000462">
    <property type="entry name" value="CDP-OH_P_trans"/>
</dbReference>
<feature type="transmembrane region" description="Helical" evidence="3">
    <location>
        <begin position="12"/>
        <end position="30"/>
    </location>
</feature>
<evidence type="ECO:0000256" key="1">
    <source>
        <dbReference type="ARBA" id="ARBA00022679"/>
    </source>
</evidence>
<feature type="transmembrane region" description="Helical" evidence="3">
    <location>
        <begin position="151"/>
        <end position="173"/>
    </location>
</feature>
<keyword evidence="3" id="KW-1133">Transmembrane helix</keyword>
<dbReference type="AlphaFoldDB" id="A0A6N6RHY0"/>
<feature type="transmembrane region" description="Helical" evidence="3">
    <location>
        <begin position="71"/>
        <end position="90"/>
    </location>
</feature>
<sequence length="190" mass="22002">MSVRNQWATIPNALSAYRLLAFPMLIFSILKDYEQLFAILIVINLITDILDGVIARVFNMATELGARLDSIADYTTYAAAIWGLFAFKWTFLEPHLISFLIFLGLFLSTIGFALAKFGRMPSLHLYSFKIGGYLQGIFFFITFAFEFYDWAYYIMLIWSYFAFVEHITVQIVIPEMKSNAKGLYWVLKEK</sequence>
<keyword evidence="3" id="KW-0812">Transmembrane</keyword>
<dbReference type="Proteomes" id="UP000468650">
    <property type="component" value="Unassembled WGS sequence"/>
</dbReference>
<reference evidence="4 5" key="1">
    <citation type="submission" date="2019-09" db="EMBL/GenBank/DDBJ databases">
        <title>Genomes of family Cryomorphaceae.</title>
        <authorList>
            <person name="Bowman J.P."/>
        </authorList>
    </citation>
    <scope>NUCLEOTIDE SEQUENCE [LARGE SCALE GENOMIC DNA]</scope>
    <source>
        <strain evidence="4 5">LMG 25704</strain>
    </source>
</reference>
<proteinExistence type="inferred from homology"/>
<dbReference type="OrthoDB" id="9785031at2"/>
<name>A0A6N6RHY0_9FLAO</name>
<evidence type="ECO:0000256" key="3">
    <source>
        <dbReference type="SAM" id="Phobius"/>
    </source>
</evidence>
<accession>A0A6N6RHY0</accession>
<dbReference type="EMBL" id="WBVO01000006">
    <property type="protein sequence ID" value="KAB2809887.1"/>
    <property type="molecule type" value="Genomic_DNA"/>
</dbReference>
<dbReference type="PROSITE" id="PS00379">
    <property type="entry name" value="CDP_ALCOHOL_P_TRANSF"/>
    <property type="match status" value="1"/>
</dbReference>
<dbReference type="RefSeq" id="WP_151667387.1">
    <property type="nucleotide sequence ID" value="NZ_WBVO01000006.1"/>
</dbReference>
<keyword evidence="1 2" id="KW-0808">Transferase</keyword>